<keyword evidence="3" id="KW-1185">Reference proteome</keyword>
<keyword evidence="1" id="KW-0732">Signal</keyword>
<feature type="chain" id="PRO_5039565265" evidence="1">
    <location>
        <begin position="30"/>
        <end position="322"/>
    </location>
</feature>
<dbReference type="AlphaFoldDB" id="A0A239FXN6"/>
<dbReference type="OrthoDB" id="504981at2"/>
<name>A0A239FXN6_9ACTN</name>
<protein>
    <submittedName>
        <fullName evidence="2">SMP-30/Gluconolaconase/LRE-like region-containing protein</fullName>
    </submittedName>
</protein>
<accession>A0A239FXN6</accession>
<dbReference type="EMBL" id="FZOO01000005">
    <property type="protein sequence ID" value="SNS61649.1"/>
    <property type="molecule type" value="Genomic_DNA"/>
</dbReference>
<dbReference type="InterPro" id="IPR015943">
    <property type="entry name" value="WD40/YVTN_repeat-like_dom_sf"/>
</dbReference>
<dbReference type="SUPFAM" id="SSF63829">
    <property type="entry name" value="Calcium-dependent phosphotriesterase"/>
    <property type="match status" value="1"/>
</dbReference>
<proteinExistence type="predicted"/>
<dbReference type="Gene3D" id="2.120.10.30">
    <property type="entry name" value="TolB, C-terminal domain"/>
    <property type="match status" value="1"/>
</dbReference>
<gene>
    <name evidence="2" type="ORF">SAMN06893096_105302</name>
</gene>
<organism evidence="2 3">
    <name type="scientific">Geodermatophilus pulveris</name>
    <dbReference type="NCBI Taxonomy" id="1564159"/>
    <lineage>
        <taxon>Bacteria</taxon>
        <taxon>Bacillati</taxon>
        <taxon>Actinomycetota</taxon>
        <taxon>Actinomycetes</taxon>
        <taxon>Geodermatophilales</taxon>
        <taxon>Geodermatophilaceae</taxon>
        <taxon>Geodermatophilus</taxon>
    </lineage>
</organism>
<dbReference type="Gene3D" id="2.130.10.10">
    <property type="entry name" value="YVTN repeat-like/Quinoprotein amine dehydrogenase"/>
    <property type="match status" value="1"/>
</dbReference>
<dbReference type="RefSeq" id="WP_089305993.1">
    <property type="nucleotide sequence ID" value="NZ_FZOO01000005.1"/>
</dbReference>
<reference evidence="3" key="1">
    <citation type="submission" date="2017-06" db="EMBL/GenBank/DDBJ databases">
        <authorList>
            <person name="Varghese N."/>
            <person name="Submissions S."/>
        </authorList>
    </citation>
    <scope>NUCLEOTIDE SEQUENCE [LARGE SCALE GENOMIC DNA]</scope>
    <source>
        <strain evidence="3">DSM 46839</strain>
    </source>
</reference>
<evidence type="ECO:0000313" key="3">
    <source>
        <dbReference type="Proteomes" id="UP000198373"/>
    </source>
</evidence>
<evidence type="ECO:0000256" key="1">
    <source>
        <dbReference type="SAM" id="SignalP"/>
    </source>
</evidence>
<dbReference type="InterPro" id="IPR011042">
    <property type="entry name" value="6-blade_b-propeller_TolB-like"/>
</dbReference>
<evidence type="ECO:0000313" key="2">
    <source>
        <dbReference type="EMBL" id="SNS61649.1"/>
    </source>
</evidence>
<dbReference type="Proteomes" id="UP000198373">
    <property type="component" value="Unassembled WGS sequence"/>
</dbReference>
<feature type="signal peptide" evidence="1">
    <location>
        <begin position="1"/>
        <end position="29"/>
    </location>
</feature>
<sequence>MPGPALPRRTTTRGVVLLGTVLATVAATAVPAAADRPGRDDVDVEVDVEVIELPGAGGAEGIAPGRGATFYAGDLSDGDVYRGDLRRGTAELFIDAPEGRVAVGMDTDLRHGLLFVAGGPTGQAYVYDTRSGETVAEYQLGGTTGSFVNDVAVTRDGAWFTDSRAAQLHHVPLDRHGGPGEAETLPLHGPAAALTGEFNLNGIADARHGRVLIVAHSTNEALYTVDPATGDSAAIDVGTALPDADGVEYRDGQVWVVQNQVEQIARIDLSRDLASGEVVEVVTDDDFQVPTTAILYRGGLAAVNAQFGLGPAGGPFEVVLVD</sequence>